<evidence type="ECO:0000313" key="4">
    <source>
        <dbReference type="Proteomes" id="UP000094622"/>
    </source>
</evidence>
<name>A0A1E3GWT2_9HYPH</name>
<keyword evidence="2" id="KW-0812">Transmembrane</keyword>
<evidence type="ECO:0000256" key="2">
    <source>
        <dbReference type="SAM" id="Phobius"/>
    </source>
</evidence>
<protein>
    <submittedName>
        <fullName evidence="3">Tripartite tricarboxylate transporter TctB family protein</fullName>
    </submittedName>
</protein>
<keyword evidence="2" id="KW-1133">Transmembrane helix</keyword>
<dbReference type="AlphaFoldDB" id="A0A1E3GWT2"/>
<feature type="transmembrane region" description="Helical" evidence="2">
    <location>
        <begin position="21"/>
        <end position="44"/>
    </location>
</feature>
<reference evidence="3 4" key="1">
    <citation type="submission" date="2016-07" db="EMBL/GenBank/DDBJ databases">
        <title>Draft Genome Sequence of Methylobrevis pamukkalensis PK2.</title>
        <authorList>
            <person name="Vasilenko O.V."/>
            <person name="Doronina N.V."/>
            <person name="Shmareva M.N."/>
            <person name="Tarlachkov S.V."/>
            <person name="Mustakhimov I."/>
            <person name="Trotsenko Y.A."/>
        </authorList>
    </citation>
    <scope>NUCLEOTIDE SEQUENCE [LARGE SCALE GENOMIC DNA]</scope>
    <source>
        <strain evidence="3 4">PK2</strain>
    </source>
</reference>
<comment type="caution">
    <text evidence="3">The sequence shown here is derived from an EMBL/GenBank/DDBJ whole genome shotgun (WGS) entry which is preliminary data.</text>
</comment>
<dbReference type="Proteomes" id="UP000094622">
    <property type="component" value="Unassembled WGS sequence"/>
</dbReference>
<keyword evidence="2" id="KW-0472">Membrane</keyword>
<proteinExistence type="predicted"/>
<gene>
    <name evidence="3" type="ORF">A6302_04196</name>
</gene>
<evidence type="ECO:0000256" key="1">
    <source>
        <dbReference type="SAM" id="MobiDB-lite"/>
    </source>
</evidence>
<feature type="transmembrane region" description="Helical" evidence="2">
    <location>
        <begin position="56"/>
        <end position="78"/>
    </location>
</feature>
<dbReference type="EMBL" id="MCRJ01000168">
    <property type="protein sequence ID" value="ODN68507.1"/>
    <property type="molecule type" value="Genomic_DNA"/>
</dbReference>
<sequence>MNHEPGAEPTSRTERRRPDRAALAIAAGLAALGVVIFVDTARIGGAASYARVGPTVFPYVIATALLLLAAGTAVKAGAATSRRASATRSRRSCGSSAGSWRRCCC</sequence>
<keyword evidence="4" id="KW-1185">Reference proteome</keyword>
<feature type="region of interest" description="Disordered" evidence="1">
    <location>
        <begin position="79"/>
        <end position="100"/>
    </location>
</feature>
<organism evidence="3 4">
    <name type="scientific">Methylobrevis pamukkalensis</name>
    <dbReference type="NCBI Taxonomy" id="1439726"/>
    <lineage>
        <taxon>Bacteria</taxon>
        <taxon>Pseudomonadati</taxon>
        <taxon>Pseudomonadota</taxon>
        <taxon>Alphaproteobacteria</taxon>
        <taxon>Hyphomicrobiales</taxon>
        <taxon>Pleomorphomonadaceae</taxon>
        <taxon>Methylobrevis</taxon>
    </lineage>
</organism>
<accession>A0A1E3GWT2</accession>
<evidence type="ECO:0000313" key="3">
    <source>
        <dbReference type="EMBL" id="ODN68507.1"/>
    </source>
</evidence>